<dbReference type="KEGG" id="rpod:E0E05_04285"/>
<evidence type="ECO:0000256" key="1">
    <source>
        <dbReference type="ARBA" id="ARBA00005495"/>
    </source>
</evidence>
<accession>A0A4P6V407</accession>
<reference evidence="6 7" key="1">
    <citation type="journal article" date="2017" name="Int. J. Syst. Evol. Microbiol.">
        <title>Roseitalea porphyridii gen. nov., sp. nov., isolated from a red alga, and reclassification of Hoeflea suaedae Chung et al. 2013 as Pseudohoeflea suaedae gen. nov., comb. nov.</title>
        <authorList>
            <person name="Hyeon J.W."/>
            <person name="Jeong S.E."/>
            <person name="Baek K."/>
            <person name="Jeon C.O."/>
        </authorList>
    </citation>
    <scope>NUCLEOTIDE SEQUENCE [LARGE SCALE GENOMIC DNA]</scope>
    <source>
        <strain evidence="6 7">MA7-20</strain>
    </source>
</reference>
<feature type="domain" description="CENP-V/GFA" evidence="5">
    <location>
        <begin position="2"/>
        <end position="114"/>
    </location>
</feature>
<gene>
    <name evidence="6" type="ORF">E0E05_04285</name>
</gene>
<evidence type="ECO:0000256" key="3">
    <source>
        <dbReference type="ARBA" id="ARBA00022833"/>
    </source>
</evidence>
<dbReference type="Pfam" id="PF04828">
    <property type="entry name" value="GFA"/>
    <property type="match status" value="1"/>
</dbReference>
<dbReference type="PANTHER" id="PTHR33337">
    <property type="entry name" value="GFA DOMAIN-CONTAINING PROTEIN"/>
    <property type="match status" value="1"/>
</dbReference>
<dbReference type="InterPro" id="IPR011057">
    <property type="entry name" value="Mss4-like_sf"/>
</dbReference>
<dbReference type="Proteomes" id="UP000293719">
    <property type="component" value="Chromosome"/>
</dbReference>
<evidence type="ECO:0000313" key="7">
    <source>
        <dbReference type="Proteomes" id="UP000293719"/>
    </source>
</evidence>
<evidence type="ECO:0000313" key="6">
    <source>
        <dbReference type="EMBL" id="QBK32247.1"/>
    </source>
</evidence>
<dbReference type="AlphaFoldDB" id="A0A4P6V407"/>
<keyword evidence="2" id="KW-0479">Metal-binding</keyword>
<proteinExistence type="inferred from homology"/>
<dbReference type="PROSITE" id="PS51891">
    <property type="entry name" value="CENP_V_GFA"/>
    <property type="match status" value="1"/>
</dbReference>
<dbReference type="EMBL" id="CP036532">
    <property type="protein sequence ID" value="QBK32247.1"/>
    <property type="molecule type" value="Genomic_DNA"/>
</dbReference>
<dbReference type="PANTHER" id="PTHR33337:SF40">
    <property type="entry name" value="CENP-V_GFA DOMAIN-CONTAINING PROTEIN-RELATED"/>
    <property type="match status" value="1"/>
</dbReference>
<keyword evidence="7" id="KW-1185">Reference proteome</keyword>
<keyword evidence="4" id="KW-0456">Lyase</keyword>
<evidence type="ECO:0000259" key="5">
    <source>
        <dbReference type="PROSITE" id="PS51891"/>
    </source>
</evidence>
<comment type="similarity">
    <text evidence="1">Belongs to the Gfa family.</text>
</comment>
<protein>
    <submittedName>
        <fullName evidence="6">GFA family protein</fullName>
    </submittedName>
</protein>
<dbReference type="InterPro" id="IPR006913">
    <property type="entry name" value="CENP-V/GFA"/>
</dbReference>
<keyword evidence="3" id="KW-0862">Zinc</keyword>
<dbReference type="Gene3D" id="3.90.1590.10">
    <property type="entry name" value="glutathione-dependent formaldehyde- activating enzyme (gfa)"/>
    <property type="match status" value="1"/>
</dbReference>
<dbReference type="GO" id="GO:0016846">
    <property type="term" value="F:carbon-sulfur lyase activity"/>
    <property type="evidence" value="ECO:0007669"/>
    <property type="project" value="InterPro"/>
</dbReference>
<dbReference type="OrthoDB" id="9807246at2"/>
<organism evidence="6 7">
    <name type="scientific">Roseitalea porphyridii</name>
    <dbReference type="NCBI Taxonomy" id="1852022"/>
    <lineage>
        <taxon>Bacteria</taxon>
        <taxon>Pseudomonadati</taxon>
        <taxon>Pseudomonadota</taxon>
        <taxon>Alphaproteobacteria</taxon>
        <taxon>Hyphomicrobiales</taxon>
        <taxon>Ahrensiaceae</taxon>
        <taxon>Roseitalea</taxon>
    </lineage>
</organism>
<dbReference type="SUPFAM" id="SSF51316">
    <property type="entry name" value="Mss4-like"/>
    <property type="match status" value="1"/>
</dbReference>
<sequence length="135" mass="15417">MRTGRCLCGSVRFAAEPRKPHIAACHCGMCRRWASGPFMAVHCRNVRFESDRHVRRFRSSDWAERGFCDRCGSTLFYHMLGSDEYGMAAGLFDDLKGLQFALQLYIDHKPDFYAFAQQTRTLTEADIVARNPGSK</sequence>
<evidence type="ECO:0000256" key="2">
    <source>
        <dbReference type="ARBA" id="ARBA00022723"/>
    </source>
</evidence>
<evidence type="ECO:0000256" key="4">
    <source>
        <dbReference type="ARBA" id="ARBA00023239"/>
    </source>
</evidence>
<name>A0A4P6V407_9HYPH</name>
<dbReference type="GO" id="GO:0046872">
    <property type="term" value="F:metal ion binding"/>
    <property type="evidence" value="ECO:0007669"/>
    <property type="project" value="UniProtKB-KW"/>
</dbReference>